<dbReference type="GO" id="GO:0003676">
    <property type="term" value="F:nucleic acid binding"/>
    <property type="evidence" value="ECO:0007669"/>
    <property type="project" value="InterPro"/>
</dbReference>
<keyword evidence="4" id="KW-1185">Reference proteome</keyword>
<dbReference type="EMBL" id="VCDI01000005">
    <property type="protein sequence ID" value="TLU71887.1"/>
    <property type="molecule type" value="Genomic_DNA"/>
</dbReference>
<dbReference type="RefSeq" id="WP_138326957.1">
    <property type="nucleotide sequence ID" value="NZ_VCDI01000005.1"/>
</dbReference>
<evidence type="ECO:0000313" key="4">
    <source>
        <dbReference type="Proteomes" id="UP000305654"/>
    </source>
</evidence>
<evidence type="ECO:0000313" key="3">
    <source>
        <dbReference type="EMBL" id="TLU71887.1"/>
    </source>
</evidence>
<organism evidence="3 4">
    <name type="scientific">Lichenicoccus roseus</name>
    <dbReference type="NCBI Taxonomy" id="2683649"/>
    <lineage>
        <taxon>Bacteria</taxon>
        <taxon>Pseudomonadati</taxon>
        <taxon>Pseudomonadota</taxon>
        <taxon>Alphaproteobacteria</taxon>
        <taxon>Acetobacterales</taxon>
        <taxon>Acetobacteraceae</taxon>
        <taxon>Lichenicoccus</taxon>
    </lineage>
</organism>
<gene>
    <name evidence="3" type="ORF">FE263_15685</name>
</gene>
<dbReference type="InterPro" id="IPR036397">
    <property type="entry name" value="RNaseH_sf"/>
</dbReference>
<name>A0A5R9J5U6_9PROT</name>
<comment type="caution">
    <text evidence="3">The sequence shown here is derived from an EMBL/GenBank/DDBJ whole genome shotgun (WGS) entry which is preliminary data.</text>
</comment>
<protein>
    <submittedName>
        <fullName evidence="3">DDE-type integrase/transposase/recombinase</fullName>
    </submittedName>
</protein>
<dbReference type="Proteomes" id="UP000305654">
    <property type="component" value="Unassembled WGS sequence"/>
</dbReference>
<dbReference type="GO" id="GO:0015074">
    <property type="term" value="P:DNA integration"/>
    <property type="evidence" value="ECO:0007669"/>
    <property type="project" value="InterPro"/>
</dbReference>
<feature type="domain" description="Integrase catalytic" evidence="2">
    <location>
        <begin position="261"/>
        <end position="466"/>
    </location>
</feature>
<accession>A0A5R9J5U6</accession>
<evidence type="ECO:0000256" key="1">
    <source>
        <dbReference type="SAM" id="MobiDB-lite"/>
    </source>
</evidence>
<proteinExistence type="predicted"/>
<dbReference type="InterPro" id="IPR015378">
    <property type="entry name" value="Transposase-like_Mu_C"/>
</dbReference>
<evidence type="ECO:0000259" key="2">
    <source>
        <dbReference type="PROSITE" id="PS50994"/>
    </source>
</evidence>
<dbReference type="Gene3D" id="3.30.420.10">
    <property type="entry name" value="Ribonuclease H-like superfamily/Ribonuclease H"/>
    <property type="match status" value="1"/>
</dbReference>
<reference evidence="3 4" key="1">
    <citation type="submission" date="2019-05" db="EMBL/GenBank/DDBJ databases">
        <authorList>
            <person name="Pankratov T."/>
            <person name="Grouzdev D."/>
        </authorList>
    </citation>
    <scope>NUCLEOTIDE SEQUENCE [LARGE SCALE GENOMIC DNA]</scope>
    <source>
        <strain evidence="3 4">KEBCLARHB70R</strain>
    </source>
</reference>
<sequence>MTTVLWQLGEVLDLVVGGHATRYRILGRTGDGLNLIGETDSRAQFVLESELCRMWAAGEARRVRDPKDVLNREQRLFVSRSMDTMTASERAHANWLAPYLMAMKRVKKRIGPSSRRKLEELIDRVAAEKGHARKPSWRTVGHHFRQMQLPGADGRWLAPRVSARGNRTARYGGFEAIIEKVLREQVLIPNRRPLTLVHAHLQRELDAYRAAAPSGERVAPKIDVRTVQRRVSMFQANEKVAAWHGPNAARRKHRPVGAGPEADWPQQRVEIDHHLLDVLVTHPKTGTVLGRPWLTVAIDKFSRMIVGLHVGFEEPGDLTVMLCLRQAIKPKVQMLRDYEMPVDAWPCQGLPETIVVDNGPEFHSSSLDDATTQLGIDVLYCATRTPEQKGSIERWFGSLSTGLIHALPGTTKSNTVARGEYKSEKEAVLTIAELRELIVRWVVGEYSIRVHEGFKGIPLDQWRQGVAAHPVALPTEVEDLDVLLSPTEERTLTRQGVRLHGLHYSTNHRRLGELLNAHDKPDKSVIKFDPSDLGEVRLLDWQMNRFLPLRCLQFEYADGLTLREHQEVTNCARDKLDEGGRLYESDLLAHRGWMSGKIDELNARGKLKGRRAARFSGADEGVAPVRPRKSVPAPEAGDALGLPDPSNDDDDEFADLGITIQTIR</sequence>
<dbReference type="Pfam" id="PF09299">
    <property type="entry name" value="Mu-transpos_C"/>
    <property type="match status" value="1"/>
</dbReference>
<dbReference type="InterPro" id="IPR012337">
    <property type="entry name" value="RNaseH-like_sf"/>
</dbReference>
<dbReference type="PROSITE" id="PS50994">
    <property type="entry name" value="INTEGRASE"/>
    <property type="match status" value="1"/>
</dbReference>
<dbReference type="InterPro" id="IPR001584">
    <property type="entry name" value="Integrase_cat-core"/>
</dbReference>
<feature type="region of interest" description="Disordered" evidence="1">
    <location>
        <begin position="618"/>
        <end position="664"/>
    </location>
</feature>
<dbReference type="Pfam" id="PF00665">
    <property type="entry name" value="rve"/>
    <property type="match status" value="1"/>
</dbReference>
<dbReference type="PANTHER" id="PTHR35004">
    <property type="entry name" value="TRANSPOSASE RV3428C-RELATED"/>
    <property type="match status" value="1"/>
</dbReference>
<dbReference type="OrthoDB" id="5287589at2"/>
<dbReference type="SUPFAM" id="SSF53098">
    <property type="entry name" value="Ribonuclease H-like"/>
    <property type="match status" value="1"/>
</dbReference>
<dbReference type="AlphaFoldDB" id="A0A5R9J5U6"/>
<dbReference type="PANTHER" id="PTHR35004:SF6">
    <property type="entry name" value="TRANSPOSASE"/>
    <property type="match status" value="1"/>
</dbReference>